<keyword evidence="6 15" id="KW-0493">Microtubule</keyword>
<evidence type="ECO:0000256" key="12">
    <source>
        <dbReference type="ARBA" id="ARBA00023175"/>
    </source>
</evidence>
<dbReference type="CDD" id="cd21452">
    <property type="entry name" value="DLC-like_DYNLL1_DYNLL2"/>
    <property type="match status" value="1"/>
</dbReference>
<organism evidence="16 17">
    <name type="scientific">Zygosaccharomyces rouxii</name>
    <dbReference type="NCBI Taxonomy" id="4956"/>
    <lineage>
        <taxon>Eukaryota</taxon>
        <taxon>Fungi</taxon>
        <taxon>Dikarya</taxon>
        <taxon>Ascomycota</taxon>
        <taxon>Saccharomycotina</taxon>
        <taxon>Saccharomycetes</taxon>
        <taxon>Saccharomycetales</taxon>
        <taxon>Saccharomycetaceae</taxon>
        <taxon>Zygosaccharomyces</taxon>
    </lineage>
</organism>
<keyword evidence="5 15" id="KW-0963">Cytoplasm</keyword>
<keyword evidence="13 15" id="KW-0206">Cytoskeleton</keyword>
<comment type="function">
    <text evidence="15">Acts as one of several non-catalytic accessory components of the cytoplasmic dynein complex that are thought to be involved in linking dynein to cargos and to adapter proteins that regulate dynein function. Cytoplasmic dynein acts as a motor for the intracellular retrograde motility of vesicles and organelles along microtubules. May play a role in changing or maintaining the spatial distribution of cytoskeletal structures.</text>
</comment>
<dbReference type="GO" id="GO:0051028">
    <property type="term" value="P:mRNA transport"/>
    <property type="evidence" value="ECO:0007669"/>
    <property type="project" value="UniProtKB-KW"/>
</dbReference>
<dbReference type="GO" id="GO:0005643">
    <property type="term" value="C:nuclear pore"/>
    <property type="evidence" value="ECO:0007669"/>
    <property type="project" value="UniProtKB-SubCell"/>
</dbReference>
<dbReference type="PROSITE" id="PS01239">
    <property type="entry name" value="DYNEIN_LIGHT_1"/>
    <property type="match status" value="1"/>
</dbReference>
<name>A0A1Q3AEE7_ZYGRO</name>
<protein>
    <recommendedName>
        <fullName evidence="15">Dynein light chain</fullName>
    </recommendedName>
</protein>
<dbReference type="GO" id="GO:0005868">
    <property type="term" value="C:cytoplasmic dynein complex"/>
    <property type="evidence" value="ECO:0007669"/>
    <property type="project" value="TreeGrafter"/>
</dbReference>
<dbReference type="InterPro" id="IPR001372">
    <property type="entry name" value="Dynein_light_chain_typ-1/2"/>
</dbReference>
<evidence type="ECO:0000256" key="5">
    <source>
        <dbReference type="ARBA" id="ARBA00022490"/>
    </source>
</evidence>
<comment type="subcellular location">
    <subcellularLocation>
        <location evidence="1 15">Cytoplasm</location>
        <location evidence="1 15">Cytoskeleton</location>
    </subcellularLocation>
    <subcellularLocation>
        <location evidence="2">Nucleus</location>
        <location evidence="2">Nuclear pore complex</location>
    </subcellularLocation>
</comment>
<dbReference type="AlphaFoldDB" id="A0A1Q3AEE7"/>
<dbReference type="Proteomes" id="UP000187013">
    <property type="component" value="Unassembled WGS sequence"/>
</dbReference>
<keyword evidence="9" id="KW-0811">Translocation</keyword>
<dbReference type="eggNOG" id="KOG3430">
    <property type="taxonomic scope" value="Eukaryota"/>
</dbReference>
<keyword evidence="8" id="KW-0653">Protein transport</keyword>
<dbReference type="SUPFAM" id="SSF54648">
    <property type="entry name" value="DLC"/>
    <property type="match status" value="1"/>
</dbReference>
<evidence type="ECO:0000256" key="11">
    <source>
        <dbReference type="ARBA" id="ARBA00023132"/>
    </source>
</evidence>
<reference evidence="16 17" key="1">
    <citation type="submission" date="2016-08" db="EMBL/GenBank/DDBJ databases">
        <title>Draft genome sequence of allopolyploid Zygosaccharomyces rouxii.</title>
        <authorList>
            <person name="Watanabe J."/>
            <person name="Uehara K."/>
            <person name="Mogi Y."/>
            <person name="Tsukioka Y."/>
        </authorList>
    </citation>
    <scope>NUCLEOTIDE SEQUENCE [LARGE SCALE GENOMIC DNA]</scope>
    <source>
        <strain evidence="16 17">NBRC 110957</strain>
    </source>
</reference>
<evidence type="ECO:0000313" key="16">
    <source>
        <dbReference type="EMBL" id="GAV54041.1"/>
    </source>
</evidence>
<evidence type="ECO:0000256" key="3">
    <source>
        <dbReference type="ARBA" id="ARBA00010156"/>
    </source>
</evidence>
<proteinExistence type="inferred from homology"/>
<evidence type="ECO:0000256" key="1">
    <source>
        <dbReference type="ARBA" id="ARBA00004245"/>
    </source>
</evidence>
<dbReference type="Gene3D" id="3.30.740.10">
    <property type="entry name" value="Protein Inhibitor Of Neuronal Nitric Oxide Synthase"/>
    <property type="match status" value="1"/>
</dbReference>
<dbReference type="PANTHER" id="PTHR11886">
    <property type="entry name" value="DYNEIN LIGHT CHAIN"/>
    <property type="match status" value="1"/>
</dbReference>
<evidence type="ECO:0000256" key="4">
    <source>
        <dbReference type="ARBA" id="ARBA00022448"/>
    </source>
</evidence>
<keyword evidence="7" id="KW-0509">mRNA transport</keyword>
<comment type="caution">
    <text evidence="16">The sequence shown here is derived from an EMBL/GenBank/DDBJ whole genome shotgun (WGS) entry which is preliminary data.</text>
</comment>
<evidence type="ECO:0000256" key="10">
    <source>
        <dbReference type="ARBA" id="ARBA00023017"/>
    </source>
</evidence>
<comment type="subunit">
    <text evidence="15">Cytoplasmic dynein consists of two catalytic heavy chains (HCs) and a number of non-catalytic subunits which present intermediate chains (ICs), light intermediate chains (LICs) and light chains (LCs).</text>
</comment>
<keyword evidence="12 15" id="KW-0505">Motor protein</keyword>
<keyword evidence="11" id="KW-0906">Nuclear pore complex</keyword>
<dbReference type="InterPro" id="IPR019763">
    <property type="entry name" value="Dynein_light_1/2_CS"/>
</dbReference>
<comment type="similarity">
    <text evidence="3 15">Belongs to the dynein light chain family.</text>
</comment>
<evidence type="ECO:0000256" key="9">
    <source>
        <dbReference type="ARBA" id="ARBA00023010"/>
    </source>
</evidence>
<evidence type="ECO:0000256" key="8">
    <source>
        <dbReference type="ARBA" id="ARBA00022927"/>
    </source>
</evidence>
<dbReference type="OrthoDB" id="10033309at2759"/>
<sequence length="91" mass="10276">MASVNNKPILKASDIADELRDSVFDITLKALANFKMERDIAGSIKKQLDVKYGNTWHVIVGKNFGSYVTHEKGHFMYFYVGTLAFLVFKTA</sequence>
<keyword evidence="4 15" id="KW-0813">Transport</keyword>
<dbReference type="FunFam" id="3.30.740.10:FF:000005">
    <property type="entry name" value="Dynein light chain"/>
    <property type="match status" value="1"/>
</dbReference>
<dbReference type="Pfam" id="PF01221">
    <property type="entry name" value="Dynein_light"/>
    <property type="match status" value="1"/>
</dbReference>
<keyword evidence="10 15" id="KW-0243">Dynein</keyword>
<dbReference type="EMBL" id="BDGX01000037">
    <property type="protein sequence ID" value="GAV54041.1"/>
    <property type="molecule type" value="Genomic_DNA"/>
</dbReference>
<dbReference type="GO" id="GO:0005874">
    <property type="term" value="C:microtubule"/>
    <property type="evidence" value="ECO:0007669"/>
    <property type="project" value="UniProtKB-KW"/>
</dbReference>
<dbReference type="InterPro" id="IPR037177">
    <property type="entry name" value="DLC_sf"/>
</dbReference>
<evidence type="ECO:0000256" key="7">
    <source>
        <dbReference type="ARBA" id="ARBA00022816"/>
    </source>
</evidence>
<accession>A0A1Q3AEE7</accession>
<dbReference type="GO" id="GO:0045505">
    <property type="term" value="F:dynein intermediate chain binding"/>
    <property type="evidence" value="ECO:0007669"/>
    <property type="project" value="TreeGrafter"/>
</dbReference>
<evidence type="ECO:0000256" key="13">
    <source>
        <dbReference type="ARBA" id="ARBA00023212"/>
    </source>
</evidence>
<dbReference type="PANTHER" id="PTHR11886:SF35">
    <property type="entry name" value="DYNEIN LIGHT CHAIN"/>
    <property type="match status" value="1"/>
</dbReference>
<dbReference type="GO" id="GO:0007017">
    <property type="term" value="P:microtubule-based process"/>
    <property type="evidence" value="ECO:0007669"/>
    <property type="project" value="InterPro"/>
</dbReference>
<dbReference type="SMART" id="SM01375">
    <property type="entry name" value="Dynein_light"/>
    <property type="match status" value="1"/>
</dbReference>
<keyword evidence="14" id="KW-0539">Nucleus</keyword>
<dbReference type="GO" id="GO:0015031">
    <property type="term" value="P:protein transport"/>
    <property type="evidence" value="ECO:0007669"/>
    <property type="project" value="UniProtKB-KW"/>
</dbReference>
<evidence type="ECO:0000256" key="14">
    <source>
        <dbReference type="ARBA" id="ARBA00023242"/>
    </source>
</evidence>
<gene>
    <name evidence="16" type="ORF">ZYGR_0AK05430</name>
</gene>
<evidence type="ECO:0000256" key="6">
    <source>
        <dbReference type="ARBA" id="ARBA00022701"/>
    </source>
</evidence>
<evidence type="ECO:0000256" key="2">
    <source>
        <dbReference type="ARBA" id="ARBA00004567"/>
    </source>
</evidence>
<evidence type="ECO:0000256" key="15">
    <source>
        <dbReference type="RuleBase" id="RU365010"/>
    </source>
</evidence>
<evidence type="ECO:0000313" key="17">
    <source>
        <dbReference type="Proteomes" id="UP000187013"/>
    </source>
</evidence>